<keyword evidence="1" id="KW-0812">Transmembrane</keyword>
<feature type="transmembrane region" description="Helical" evidence="1">
    <location>
        <begin position="130"/>
        <end position="149"/>
    </location>
</feature>
<protein>
    <recommendedName>
        <fullName evidence="4">Integral membrane protein</fullName>
    </recommendedName>
</protein>
<feature type="transmembrane region" description="Helical" evidence="1">
    <location>
        <begin position="155"/>
        <end position="174"/>
    </location>
</feature>
<gene>
    <name evidence="2" type="ORF">JOC86_002887</name>
</gene>
<sequence length="183" mass="20962">MTRSLLRIIVFGLMIILVDFRIGTFDVVNDSIGYILIYNGIKSMTNIRWFRYAKVSTIILAIFSLIELFGWNHIQLNGAYGEMKLFAVFGGLISLISLFNNLNIMAGFIQLLQDEGIVGADRKLASFRKVYFVINALIILLLPFSMFFADWYLSILPLPFLIGFIVEVMLIYRINSLKAYYST</sequence>
<keyword evidence="3" id="KW-1185">Reference proteome</keyword>
<dbReference type="EMBL" id="JAFBDZ010000003">
    <property type="protein sequence ID" value="MBM7586335.1"/>
    <property type="molecule type" value="Genomic_DNA"/>
</dbReference>
<comment type="caution">
    <text evidence="2">The sequence shown here is derived from an EMBL/GenBank/DDBJ whole genome shotgun (WGS) entry which is preliminary data.</text>
</comment>
<accession>A0ABS2NEP8</accession>
<evidence type="ECO:0000256" key="1">
    <source>
        <dbReference type="SAM" id="Phobius"/>
    </source>
</evidence>
<dbReference type="Proteomes" id="UP001646157">
    <property type="component" value="Unassembled WGS sequence"/>
</dbReference>
<evidence type="ECO:0000313" key="2">
    <source>
        <dbReference type="EMBL" id="MBM7586335.1"/>
    </source>
</evidence>
<dbReference type="RefSeq" id="WP_205173572.1">
    <property type="nucleotide sequence ID" value="NZ_JAFBDZ010000003.1"/>
</dbReference>
<proteinExistence type="predicted"/>
<feature type="transmembrane region" description="Helical" evidence="1">
    <location>
        <begin position="49"/>
        <end position="66"/>
    </location>
</feature>
<name>A0ABS2NEP8_9BACI</name>
<feature type="transmembrane region" description="Helical" evidence="1">
    <location>
        <begin position="86"/>
        <end position="109"/>
    </location>
</feature>
<reference evidence="2 3" key="1">
    <citation type="submission" date="2021-01" db="EMBL/GenBank/DDBJ databases">
        <title>Genomic Encyclopedia of Type Strains, Phase IV (KMG-IV): sequencing the most valuable type-strain genomes for metagenomic binning, comparative biology and taxonomic classification.</title>
        <authorList>
            <person name="Goeker M."/>
        </authorList>
    </citation>
    <scope>NUCLEOTIDE SEQUENCE [LARGE SCALE GENOMIC DNA]</scope>
    <source>
        <strain evidence="2 3">DSM 24834</strain>
    </source>
</reference>
<keyword evidence="1" id="KW-1133">Transmembrane helix</keyword>
<evidence type="ECO:0008006" key="4">
    <source>
        <dbReference type="Google" id="ProtNLM"/>
    </source>
</evidence>
<keyword evidence="1" id="KW-0472">Membrane</keyword>
<evidence type="ECO:0000313" key="3">
    <source>
        <dbReference type="Proteomes" id="UP001646157"/>
    </source>
</evidence>
<organism evidence="2 3">
    <name type="scientific">Rossellomorea pakistanensis</name>
    <dbReference type="NCBI Taxonomy" id="992288"/>
    <lineage>
        <taxon>Bacteria</taxon>
        <taxon>Bacillati</taxon>
        <taxon>Bacillota</taxon>
        <taxon>Bacilli</taxon>
        <taxon>Bacillales</taxon>
        <taxon>Bacillaceae</taxon>
        <taxon>Rossellomorea</taxon>
    </lineage>
</organism>